<dbReference type="EMBL" id="BPLR01005221">
    <property type="protein sequence ID" value="GIY00744.1"/>
    <property type="molecule type" value="Genomic_DNA"/>
</dbReference>
<gene>
    <name evidence="1" type="ORF">CEXT_650571</name>
</gene>
<dbReference type="AlphaFoldDB" id="A0AAV4PX36"/>
<comment type="caution">
    <text evidence="1">The sequence shown here is derived from an EMBL/GenBank/DDBJ whole genome shotgun (WGS) entry which is preliminary data.</text>
</comment>
<protein>
    <submittedName>
        <fullName evidence="1">Uncharacterized protein</fullName>
    </submittedName>
</protein>
<accession>A0AAV4PX36</accession>
<reference evidence="1 2" key="1">
    <citation type="submission" date="2021-06" db="EMBL/GenBank/DDBJ databases">
        <title>Caerostris extrusa draft genome.</title>
        <authorList>
            <person name="Kono N."/>
            <person name="Arakawa K."/>
        </authorList>
    </citation>
    <scope>NUCLEOTIDE SEQUENCE [LARGE SCALE GENOMIC DNA]</scope>
</reference>
<evidence type="ECO:0000313" key="2">
    <source>
        <dbReference type="Proteomes" id="UP001054945"/>
    </source>
</evidence>
<keyword evidence="2" id="KW-1185">Reference proteome</keyword>
<organism evidence="1 2">
    <name type="scientific">Caerostris extrusa</name>
    <name type="common">Bark spider</name>
    <name type="synonym">Caerostris bankana</name>
    <dbReference type="NCBI Taxonomy" id="172846"/>
    <lineage>
        <taxon>Eukaryota</taxon>
        <taxon>Metazoa</taxon>
        <taxon>Ecdysozoa</taxon>
        <taxon>Arthropoda</taxon>
        <taxon>Chelicerata</taxon>
        <taxon>Arachnida</taxon>
        <taxon>Araneae</taxon>
        <taxon>Araneomorphae</taxon>
        <taxon>Entelegynae</taxon>
        <taxon>Araneoidea</taxon>
        <taxon>Araneidae</taxon>
        <taxon>Caerostris</taxon>
    </lineage>
</organism>
<dbReference type="Proteomes" id="UP001054945">
    <property type="component" value="Unassembled WGS sequence"/>
</dbReference>
<name>A0AAV4PX36_CAEEX</name>
<evidence type="ECO:0000313" key="1">
    <source>
        <dbReference type="EMBL" id="GIY00744.1"/>
    </source>
</evidence>
<sequence length="69" mass="7845">MLLIAFGEMPPKKSQQDDLKVLDTQMITRFESLSFVKLYSINQSSDSTMDSTRVILTSIAVKDCRRNDS</sequence>
<proteinExistence type="predicted"/>